<name>K8XGQ3_RHOOP</name>
<reference evidence="1 2" key="1">
    <citation type="journal article" date="2013" name="Genome Announc.">
        <title>Draft Genome Sequence of Rhodococcus opacus Strain M213 Shows a Diverse Catabolic Potential.</title>
        <authorList>
            <person name="Pathak A."/>
            <person name="Green S.J."/>
            <person name="Ogram A."/>
            <person name="Chauhan A."/>
        </authorList>
    </citation>
    <scope>NUCLEOTIDE SEQUENCE [LARGE SCALE GENOMIC DNA]</scope>
    <source>
        <strain evidence="1 2">M213</strain>
    </source>
</reference>
<accession>K8XGQ3</accession>
<dbReference type="EMBL" id="AJYC02000074">
    <property type="protein sequence ID" value="EKT79961.1"/>
    <property type="molecule type" value="Genomic_DNA"/>
</dbReference>
<evidence type="ECO:0000313" key="1">
    <source>
        <dbReference type="EMBL" id="EKT79961.1"/>
    </source>
</evidence>
<protein>
    <submittedName>
        <fullName evidence="1">Uncharacterized protein</fullName>
    </submittedName>
</protein>
<proteinExistence type="predicted"/>
<dbReference type="Proteomes" id="UP000005951">
    <property type="component" value="Unassembled WGS sequence"/>
</dbReference>
<evidence type="ECO:0000313" key="2">
    <source>
        <dbReference type="Proteomes" id="UP000005951"/>
    </source>
</evidence>
<dbReference type="AlphaFoldDB" id="K8XGQ3"/>
<comment type="caution">
    <text evidence="1">The sequence shown here is derived from an EMBL/GenBank/DDBJ whole genome shotgun (WGS) entry which is preliminary data.</text>
</comment>
<gene>
    <name evidence="1" type="ORF">WSS_A24725</name>
</gene>
<sequence length="129" mass="14076">MAIATAMYRKSIKGCGSRFPTLSTRFSTFPGNFFVYCLMTLVICKTFMSVSLGGPKGSMLGWGQEAVFRGRSSSGLDVAAIPFGNFGFRDQTQLFIGSDADTKPARRYVQNSIHGPRLSVVWITLGDES</sequence>
<organism evidence="1 2">
    <name type="scientific">Rhodococcus opacus M213</name>
    <dbReference type="NCBI Taxonomy" id="1129896"/>
    <lineage>
        <taxon>Bacteria</taxon>
        <taxon>Bacillati</taxon>
        <taxon>Actinomycetota</taxon>
        <taxon>Actinomycetes</taxon>
        <taxon>Mycobacteriales</taxon>
        <taxon>Nocardiaceae</taxon>
        <taxon>Rhodococcus</taxon>
    </lineage>
</organism>